<dbReference type="AlphaFoldDB" id="A0A2M6WCR0"/>
<comment type="caution">
    <text evidence="1">The sequence shown here is derived from an EMBL/GenBank/DDBJ whole genome shotgun (WGS) entry which is preliminary data.</text>
</comment>
<organism evidence="1 2">
    <name type="scientific">Candidatus Komeilibacteria bacterium CG10_big_fil_rev_8_21_14_0_10_41_13</name>
    <dbReference type="NCBI Taxonomy" id="1974476"/>
    <lineage>
        <taxon>Bacteria</taxon>
        <taxon>Candidatus Komeiliibacteriota</taxon>
    </lineage>
</organism>
<dbReference type="Gene3D" id="1.20.1440.60">
    <property type="entry name" value="23S rRNA-intervening sequence"/>
    <property type="match status" value="1"/>
</dbReference>
<accession>A0A2M6WCR0</accession>
<dbReference type="Proteomes" id="UP000230543">
    <property type="component" value="Unassembled WGS sequence"/>
</dbReference>
<proteinExistence type="predicted"/>
<protein>
    <recommendedName>
        <fullName evidence="3">Four helix bundle protein</fullName>
    </recommendedName>
</protein>
<dbReference type="EMBL" id="PFBO01000042">
    <property type="protein sequence ID" value="PIT90568.1"/>
    <property type="molecule type" value="Genomic_DNA"/>
</dbReference>
<sequence>MSHNLNDLKAFKDARALYKNVSRYVLSNISKEDSERKDELRDKAKEIAKFIYVAFSNQYNPEKFSRYLKFAMNEIDNISFLLQELARLEINMDQGRIIDLIRKYNNLKSDLARFNQLLGKK</sequence>
<evidence type="ECO:0000313" key="2">
    <source>
        <dbReference type="Proteomes" id="UP000230543"/>
    </source>
</evidence>
<evidence type="ECO:0000313" key="1">
    <source>
        <dbReference type="EMBL" id="PIT90568.1"/>
    </source>
</evidence>
<reference evidence="2" key="1">
    <citation type="submission" date="2017-09" db="EMBL/GenBank/DDBJ databases">
        <title>Depth-based differentiation of microbial function through sediment-hosted aquifers and enrichment of novel symbionts in the deep terrestrial subsurface.</title>
        <authorList>
            <person name="Probst A.J."/>
            <person name="Ladd B."/>
            <person name="Jarett J.K."/>
            <person name="Geller-Mcgrath D.E."/>
            <person name="Sieber C.M.K."/>
            <person name="Emerson J.B."/>
            <person name="Anantharaman K."/>
            <person name="Thomas B.C."/>
            <person name="Malmstrom R."/>
            <person name="Stieglmeier M."/>
            <person name="Klingl A."/>
            <person name="Woyke T."/>
            <person name="Ryan C.M."/>
            <person name="Banfield J.F."/>
        </authorList>
    </citation>
    <scope>NUCLEOTIDE SEQUENCE [LARGE SCALE GENOMIC DNA]</scope>
</reference>
<dbReference type="InterPro" id="IPR036583">
    <property type="entry name" value="23S_rRNA_IVS_sf"/>
</dbReference>
<gene>
    <name evidence="1" type="ORF">COU22_01460</name>
</gene>
<name>A0A2M6WCR0_9BACT</name>
<evidence type="ECO:0008006" key="3">
    <source>
        <dbReference type="Google" id="ProtNLM"/>
    </source>
</evidence>